<protein>
    <recommendedName>
        <fullName evidence="1">HNH nuclease domain-containing protein</fullName>
    </recommendedName>
</protein>
<sequence length="364" mass="40998">MPTPLPKADSPEVQRIADEDPDNFSAYNICLNYEEELAAFEDKQRYCRILGFLLLHAPNQGVRSDVTKSIHSCKHSSDLADLGAFFERNVIVPFKKYRGRTPKPSEHPSRPSFEGVKDEVKVVITQAPRDHVEAKYHALTRDNWRCVVTGTLDRRAPEHIAQLDPTAAVVHTRCAHIIPESTYFGVQPKSKENNKLDYSASLLAVLKRFGYDIDSLNGKNVHSLTNVISMTSDVHEAFDRLELYFEATASFVKWFGRKPFTGSVREPVQFSTWDPENLPVPARELLALHATCCKVAHLSGAAEYIDEIYRDADELVVLSTDGTSAAILDYLLLSLSEPQDLKPQDSNLRLYYEPAYPRASIDSM</sequence>
<gene>
    <name evidence="2" type="ORF">L210DRAFT_3641146</name>
</gene>
<dbReference type="InterPro" id="IPR003615">
    <property type="entry name" value="HNH_nuc"/>
</dbReference>
<reference evidence="2" key="2">
    <citation type="journal article" date="2020" name="Nat. Commun.">
        <title>Large-scale genome sequencing of mycorrhizal fungi provides insights into the early evolution of symbiotic traits.</title>
        <authorList>
            <person name="Miyauchi S."/>
            <person name="Kiss E."/>
            <person name="Kuo A."/>
            <person name="Drula E."/>
            <person name="Kohler A."/>
            <person name="Sanchez-Garcia M."/>
            <person name="Morin E."/>
            <person name="Andreopoulos B."/>
            <person name="Barry K.W."/>
            <person name="Bonito G."/>
            <person name="Buee M."/>
            <person name="Carver A."/>
            <person name="Chen C."/>
            <person name="Cichocki N."/>
            <person name="Clum A."/>
            <person name="Culley D."/>
            <person name="Crous P.W."/>
            <person name="Fauchery L."/>
            <person name="Girlanda M."/>
            <person name="Hayes R.D."/>
            <person name="Keri Z."/>
            <person name="LaButti K."/>
            <person name="Lipzen A."/>
            <person name="Lombard V."/>
            <person name="Magnuson J."/>
            <person name="Maillard F."/>
            <person name="Murat C."/>
            <person name="Nolan M."/>
            <person name="Ohm R.A."/>
            <person name="Pangilinan J."/>
            <person name="Pereira M.F."/>
            <person name="Perotto S."/>
            <person name="Peter M."/>
            <person name="Pfister S."/>
            <person name="Riley R."/>
            <person name="Sitrit Y."/>
            <person name="Stielow J.B."/>
            <person name="Szollosi G."/>
            <person name="Zifcakova L."/>
            <person name="Stursova M."/>
            <person name="Spatafora J.W."/>
            <person name="Tedersoo L."/>
            <person name="Vaario L.M."/>
            <person name="Yamada A."/>
            <person name="Yan M."/>
            <person name="Wang P."/>
            <person name="Xu J."/>
            <person name="Bruns T."/>
            <person name="Baldrian P."/>
            <person name="Vilgalys R."/>
            <person name="Dunand C."/>
            <person name="Henrissat B."/>
            <person name="Grigoriev I.V."/>
            <person name="Hibbett D."/>
            <person name="Nagy L.G."/>
            <person name="Martin F.M."/>
        </authorList>
    </citation>
    <scope>NUCLEOTIDE SEQUENCE</scope>
    <source>
        <strain evidence="2">BED1</strain>
    </source>
</reference>
<comment type="caution">
    <text evidence="2">The sequence shown here is derived from an EMBL/GenBank/DDBJ whole genome shotgun (WGS) entry which is preliminary data.</text>
</comment>
<dbReference type="AlphaFoldDB" id="A0AAD4C3V6"/>
<dbReference type="Proteomes" id="UP001194468">
    <property type="component" value="Unassembled WGS sequence"/>
</dbReference>
<reference evidence="2" key="1">
    <citation type="submission" date="2019-10" db="EMBL/GenBank/DDBJ databases">
        <authorList>
            <consortium name="DOE Joint Genome Institute"/>
            <person name="Kuo A."/>
            <person name="Miyauchi S."/>
            <person name="Kiss E."/>
            <person name="Drula E."/>
            <person name="Kohler A."/>
            <person name="Sanchez-Garcia M."/>
            <person name="Andreopoulos B."/>
            <person name="Barry K.W."/>
            <person name="Bonito G."/>
            <person name="Buee M."/>
            <person name="Carver A."/>
            <person name="Chen C."/>
            <person name="Cichocki N."/>
            <person name="Clum A."/>
            <person name="Culley D."/>
            <person name="Crous P.W."/>
            <person name="Fauchery L."/>
            <person name="Girlanda M."/>
            <person name="Hayes R."/>
            <person name="Keri Z."/>
            <person name="LaButti K."/>
            <person name="Lipzen A."/>
            <person name="Lombard V."/>
            <person name="Magnuson J."/>
            <person name="Maillard F."/>
            <person name="Morin E."/>
            <person name="Murat C."/>
            <person name="Nolan M."/>
            <person name="Ohm R."/>
            <person name="Pangilinan J."/>
            <person name="Pereira M."/>
            <person name="Perotto S."/>
            <person name="Peter M."/>
            <person name="Riley R."/>
            <person name="Sitrit Y."/>
            <person name="Stielow B."/>
            <person name="Szollosi G."/>
            <person name="Zifcakova L."/>
            <person name="Stursova M."/>
            <person name="Spatafora J.W."/>
            <person name="Tedersoo L."/>
            <person name="Vaario L.-M."/>
            <person name="Yamada A."/>
            <person name="Yan M."/>
            <person name="Wang P."/>
            <person name="Xu J."/>
            <person name="Bruns T."/>
            <person name="Baldrian P."/>
            <person name="Vilgalys R."/>
            <person name="Henrissat B."/>
            <person name="Grigoriev I.V."/>
            <person name="Hibbett D."/>
            <person name="Nagy L.G."/>
            <person name="Martin F.M."/>
        </authorList>
    </citation>
    <scope>NUCLEOTIDE SEQUENCE</scope>
    <source>
        <strain evidence="2">BED1</strain>
    </source>
</reference>
<accession>A0AAD4C3V6</accession>
<dbReference type="Pfam" id="PF13391">
    <property type="entry name" value="HNH_2"/>
    <property type="match status" value="1"/>
</dbReference>
<organism evidence="2 3">
    <name type="scientific">Boletus edulis BED1</name>
    <dbReference type="NCBI Taxonomy" id="1328754"/>
    <lineage>
        <taxon>Eukaryota</taxon>
        <taxon>Fungi</taxon>
        <taxon>Dikarya</taxon>
        <taxon>Basidiomycota</taxon>
        <taxon>Agaricomycotina</taxon>
        <taxon>Agaricomycetes</taxon>
        <taxon>Agaricomycetidae</taxon>
        <taxon>Boletales</taxon>
        <taxon>Boletineae</taxon>
        <taxon>Boletaceae</taxon>
        <taxon>Boletoideae</taxon>
        <taxon>Boletus</taxon>
    </lineage>
</organism>
<name>A0AAD4C3V6_BOLED</name>
<feature type="domain" description="HNH nuclease" evidence="1">
    <location>
        <begin position="146"/>
        <end position="245"/>
    </location>
</feature>
<dbReference type="EMBL" id="WHUW01000004">
    <property type="protein sequence ID" value="KAF8447183.1"/>
    <property type="molecule type" value="Genomic_DNA"/>
</dbReference>
<proteinExistence type="predicted"/>
<evidence type="ECO:0000313" key="2">
    <source>
        <dbReference type="EMBL" id="KAF8447183.1"/>
    </source>
</evidence>
<evidence type="ECO:0000313" key="3">
    <source>
        <dbReference type="Proteomes" id="UP001194468"/>
    </source>
</evidence>
<keyword evidence="3" id="KW-1185">Reference proteome</keyword>
<evidence type="ECO:0000259" key="1">
    <source>
        <dbReference type="Pfam" id="PF13391"/>
    </source>
</evidence>